<organism evidence="2 3">
    <name type="scientific">Cercophora scortea</name>
    <dbReference type="NCBI Taxonomy" id="314031"/>
    <lineage>
        <taxon>Eukaryota</taxon>
        <taxon>Fungi</taxon>
        <taxon>Dikarya</taxon>
        <taxon>Ascomycota</taxon>
        <taxon>Pezizomycotina</taxon>
        <taxon>Sordariomycetes</taxon>
        <taxon>Sordariomycetidae</taxon>
        <taxon>Sordariales</taxon>
        <taxon>Lasiosphaeriaceae</taxon>
        <taxon>Cercophora</taxon>
    </lineage>
</organism>
<comment type="caution">
    <text evidence="2">The sequence shown here is derived from an EMBL/GenBank/DDBJ whole genome shotgun (WGS) entry which is preliminary data.</text>
</comment>
<sequence>MDEIDPAPTPAARSLQFCLSNIPAEIKLQIASHLIPEFRYAHLYKDDDQDPNSPVNRGYGDLLNLSLVSGISRAARQNLNSRFITKDFGSIVKMLDQLIKSPEKQGWLTEMHSTVDLFLGPPGFETANQCFQYTHDGGTIQHLKQCEAGKKLADFIADWENDREVSFTQDQEKEIRQLLFYSLLCHMPNLRGLRFGVHCYYPDDPQLTPRYPHLLNCLLDHRVPLQVRPVRPAADPTAAKAKITPYEPCKSPCPSLQSLGFHQESPSPPCFHPLLLWPLIGLPHVRRLEMERCHEFWPTPITWTVFDHRNSAFKIHNPGLDVKFTGGVSEFFGGIEELRLKGCVLTWVFMAMTLCQSWLYQKLQSLEVIDSVSLIAIAAAQEDDEDDIAANDCCSHAVHPDNDHVYKLLELTVAGCLRFLALDDISPSPKDTIYRYGIAQRLTRLDKFEALEALYAASHVLFGLVYTDTPPEPCELVIYQRRNGADVTLPLVPHGLPIADAGEVELPPNLKRLEIREDPWGGSRWADPLKLTKLYMLEPCSAGKLVPLMKNLAERCPVHHKTLKNVVFWYHTWDDDRFDWSKAEQDEVKELFKKGGVEFEYLPYTPWPETEISGWRELPGPKPEPPMRTRPRTWPAL</sequence>
<proteinExistence type="predicted"/>
<accession>A0AAE0I6Y5</accession>
<feature type="region of interest" description="Disordered" evidence="1">
    <location>
        <begin position="615"/>
        <end position="637"/>
    </location>
</feature>
<keyword evidence="3" id="KW-1185">Reference proteome</keyword>
<reference evidence="2" key="2">
    <citation type="submission" date="2023-06" db="EMBL/GenBank/DDBJ databases">
        <authorList>
            <consortium name="Lawrence Berkeley National Laboratory"/>
            <person name="Haridas S."/>
            <person name="Hensen N."/>
            <person name="Bonometti L."/>
            <person name="Westerberg I."/>
            <person name="Brannstrom I.O."/>
            <person name="Guillou S."/>
            <person name="Cros-Aarteil S."/>
            <person name="Calhoun S."/>
            <person name="Kuo A."/>
            <person name="Mondo S."/>
            <person name="Pangilinan J."/>
            <person name="Riley R."/>
            <person name="Labutti K."/>
            <person name="Andreopoulos B."/>
            <person name="Lipzen A."/>
            <person name="Chen C."/>
            <person name="Yanf M."/>
            <person name="Daum C."/>
            <person name="Ng V."/>
            <person name="Clum A."/>
            <person name="Steindorff A."/>
            <person name="Ohm R."/>
            <person name="Martin F."/>
            <person name="Silar P."/>
            <person name="Natvig D."/>
            <person name="Lalanne C."/>
            <person name="Gautier V."/>
            <person name="Ament-Velasquez S.L."/>
            <person name="Kruys A."/>
            <person name="Hutchinson M.I."/>
            <person name="Powell A.J."/>
            <person name="Barry K."/>
            <person name="Miller A.N."/>
            <person name="Grigoriev I.V."/>
            <person name="Debuchy R."/>
            <person name="Gladieux P."/>
            <person name="Thoren M.H."/>
            <person name="Johannesson H."/>
        </authorList>
    </citation>
    <scope>NUCLEOTIDE SEQUENCE</scope>
    <source>
        <strain evidence="2">SMH4131-1</strain>
    </source>
</reference>
<evidence type="ECO:0000313" key="2">
    <source>
        <dbReference type="EMBL" id="KAK3319631.1"/>
    </source>
</evidence>
<gene>
    <name evidence="2" type="ORF">B0T19DRAFT_404199</name>
</gene>
<evidence type="ECO:0000313" key="3">
    <source>
        <dbReference type="Proteomes" id="UP001286456"/>
    </source>
</evidence>
<reference evidence="2" key="1">
    <citation type="journal article" date="2023" name="Mol. Phylogenet. Evol.">
        <title>Genome-scale phylogeny and comparative genomics of the fungal order Sordariales.</title>
        <authorList>
            <person name="Hensen N."/>
            <person name="Bonometti L."/>
            <person name="Westerberg I."/>
            <person name="Brannstrom I.O."/>
            <person name="Guillou S."/>
            <person name="Cros-Aarteil S."/>
            <person name="Calhoun S."/>
            <person name="Haridas S."/>
            <person name="Kuo A."/>
            <person name="Mondo S."/>
            <person name="Pangilinan J."/>
            <person name="Riley R."/>
            <person name="LaButti K."/>
            <person name="Andreopoulos B."/>
            <person name="Lipzen A."/>
            <person name="Chen C."/>
            <person name="Yan M."/>
            <person name="Daum C."/>
            <person name="Ng V."/>
            <person name="Clum A."/>
            <person name="Steindorff A."/>
            <person name="Ohm R.A."/>
            <person name="Martin F."/>
            <person name="Silar P."/>
            <person name="Natvig D.O."/>
            <person name="Lalanne C."/>
            <person name="Gautier V."/>
            <person name="Ament-Velasquez S.L."/>
            <person name="Kruys A."/>
            <person name="Hutchinson M.I."/>
            <person name="Powell A.J."/>
            <person name="Barry K."/>
            <person name="Miller A.N."/>
            <person name="Grigoriev I.V."/>
            <person name="Debuchy R."/>
            <person name="Gladieux P."/>
            <person name="Hiltunen Thoren M."/>
            <person name="Johannesson H."/>
        </authorList>
    </citation>
    <scope>NUCLEOTIDE SEQUENCE</scope>
    <source>
        <strain evidence="2">SMH4131-1</strain>
    </source>
</reference>
<dbReference type="AlphaFoldDB" id="A0AAE0I6Y5"/>
<evidence type="ECO:0000256" key="1">
    <source>
        <dbReference type="SAM" id="MobiDB-lite"/>
    </source>
</evidence>
<name>A0AAE0I6Y5_9PEZI</name>
<dbReference type="Proteomes" id="UP001286456">
    <property type="component" value="Unassembled WGS sequence"/>
</dbReference>
<dbReference type="EMBL" id="JAUEPO010000006">
    <property type="protein sequence ID" value="KAK3319631.1"/>
    <property type="molecule type" value="Genomic_DNA"/>
</dbReference>
<protein>
    <submittedName>
        <fullName evidence="2">Uncharacterized protein</fullName>
    </submittedName>
</protein>